<dbReference type="PANTHER" id="PTHR43184">
    <property type="entry name" value="MAJOR FACILITATOR SUPERFAMILY TRANSPORTER 16, ISOFORM B"/>
    <property type="match status" value="1"/>
</dbReference>
<proteinExistence type="predicted"/>
<evidence type="ECO:0000256" key="4">
    <source>
        <dbReference type="ARBA" id="ARBA00023136"/>
    </source>
</evidence>
<evidence type="ECO:0000256" key="2">
    <source>
        <dbReference type="ARBA" id="ARBA00022692"/>
    </source>
</evidence>
<evidence type="ECO:0000256" key="1">
    <source>
        <dbReference type="ARBA" id="ARBA00004141"/>
    </source>
</evidence>
<dbReference type="InterPro" id="IPR036259">
    <property type="entry name" value="MFS_trans_sf"/>
</dbReference>
<keyword evidence="3 6" id="KW-1133">Transmembrane helix</keyword>
<accession>A0A427B1U1</accession>
<feature type="transmembrane region" description="Helical" evidence="6">
    <location>
        <begin position="40"/>
        <end position="61"/>
    </location>
</feature>
<dbReference type="SUPFAM" id="SSF103473">
    <property type="entry name" value="MFS general substrate transporter"/>
    <property type="match status" value="1"/>
</dbReference>
<evidence type="ECO:0008006" key="9">
    <source>
        <dbReference type="Google" id="ProtNLM"/>
    </source>
</evidence>
<organism evidence="7 8">
    <name type="scientific">Ensete ventricosum</name>
    <name type="common">Abyssinian banana</name>
    <name type="synonym">Musa ensete</name>
    <dbReference type="NCBI Taxonomy" id="4639"/>
    <lineage>
        <taxon>Eukaryota</taxon>
        <taxon>Viridiplantae</taxon>
        <taxon>Streptophyta</taxon>
        <taxon>Embryophyta</taxon>
        <taxon>Tracheophyta</taxon>
        <taxon>Spermatophyta</taxon>
        <taxon>Magnoliopsida</taxon>
        <taxon>Liliopsida</taxon>
        <taxon>Zingiberales</taxon>
        <taxon>Musaceae</taxon>
        <taxon>Ensete</taxon>
    </lineage>
</organism>
<protein>
    <recommendedName>
        <fullName evidence="9">Major facilitator superfamily (MFS) profile domain-containing protein</fullName>
    </recommendedName>
</protein>
<evidence type="ECO:0000313" key="7">
    <source>
        <dbReference type="EMBL" id="RRT82483.1"/>
    </source>
</evidence>
<name>A0A427B1U1_ENSVE</name>
<dbReference type="PANTHER" id="PTHR43184:SF12">
    <property type="entry name" value="SUGAR PHOSPHATE EXCHANGER 3"/>
    <property type="match status" value="1"/>
</dbReference>
<gene>
    <name evidence="7" type="ORF">B296_00004818</name>
</gene>
<evidence type="ECO:0000313" key="8">
    <source>
        <dbReference type="Proteomes" id="UP000287651"/>
    </source>
</evidence>
<dbReference type="Gene3D" id="1.20.1250.20">
    <property type="entry name" value="MFS general substrate transporter like domains"/>
    <property type="match status" value="1"/>
</dbReference>
<comment type="caution">
    <text evidence="7">The sequence shown here is derived from an EMBL/GenBank/DDBJ whole genome shotgun (WGS) entry which is preliminary data.</text>
</comment>
<evidence type="ECO:0000256" key="6">
    <source>
        <dbReference type="SAM" id="Phobius"/>
    </source>
</evidence>
<keyword evidence="2 6" id="KW-0812">Transmembrane</keyword>
<reference evidence="7 8" key="1">
    <citation type="journal article" date="2014" name="Agronomy (Basel)">
        <title>A Draft Genome Sequence for Ensete ventricosum, the Drought-Tolerant Tree Against Hunger.</title>
        <authorList>
            <person name="Harrison J."/>
            <person name="Moore K.A."/>
            <person name="Paszkiewicz K."/>
            <person name="Jones T."/>
            <person name="Grant M."/>
            <person name="Ambacheew D."/>
            <person name="Muzemil S."/>
            <person name="Studholme D.J."/>
        </authorList>
    </citation>
    <scope>NUCLEOTIDE SEQUENCE [LARGE SCALE GENOMIC DNA]</scope>
</reference>
<keyword evidence="4 6" id="KW-0472">Membrane</keyword>
<dbReference type="AlphaFoldDB" id="A0A427B1U1"/>
<dbReference type="Proteomes" id="UP000287651">
    <property type="component" value="Unassembled WGS sequence"/>
</dbReference>
<comment type="subcellular location">
    <subcellularLocation>
        <location evidence="1">Membrane</location>
        <topology evidence="1">Multi-pass membrane protein</topology>
    </subcellularLocation>
</comment>
<evidence type="ECO:0000256" key="3">
    <source>
        <dbReference type="ARBA" id="ARBA00022989"/>
    </source>
</evidence>
<feature type="region of interest" description="Disordered" evidence="5">
    <location>
        <begin position="136"/>
        <end position="155"/>
    </location>
</feature>
<evidence type="ECO:0000256" key="5">
    <source>
        <dbReference type="SAM" id="MobiDB-lite"/>
    </source>
</evidence>
<feature type="compositionally biased region" description="Pro residues" evidence="5">
    <location>
        <begin position="143"/>
        <end position="153"/>
    </location>
</feature>
<dbReference type="EMBL" id="AMZH03000683">
    <property type="protein sequence ID" value="RRT82483.1"/>
    <property type="molecule type" value="Genomic_DNA"/>
</dbReference>
<dbReference type="GO" id="GO:0005789">
    <property type="term" value="C:endoplasmic reticulum membrane"/>
    <property type="evidence" value="ECO:0007669"/>
    <property type="project" value="TreeGrafter"/>
</dbReference>
<sequence length="287" mass="31082">MIKGNSRALATVTAIIDATGSVGAALGPLLTGYISTRGWNSVFLMLICSTSLAITFLIHLAKAEVNSKIPIKPFSRLRSFPSIFSVHFPVSLLRLCVSHLSYLRTKTPPLPSLVSASPFLADDLIKCNRPSCSRNSFSSSSPFPNPNPNPDPLLPKTLPCPLKYSPVVRPNLADSSQLIPISPTGPSLYFIPYLEVRLDQSDLRMEAKESSTVPAATALAGSKDGPVSDESRLSDARGLAKEAAFLFQSRRLQECIDVLNQLLQKKHDDAKVCGGLSLDCTIVWLDF</sequence>